<dbReference type="EMBL" id="MLJW01006357">
    <property type="protein sequence ID" value="OIQ66797.1"/>
    <property type="molecule type" value="Genomic_DNA"/>
</dbReference>
<accession>A0A1J5PTA5</accession>
<protein>
    <submittedName>
        <fullName evidence="1">Uncharacterized protein</fullName>
    </submittedName>
</protein>
<comment type="caution">
    <text evidence="1">The sequence shown here is derived from an EMBL/GenBank/DDBJ whole genome shotgun (WGS) entry which is preliminary data.</text>
</comment>
<proteinExistence type="predicted"/>
<dbReference type="AlphaFoldDB" id="A0A1J5PTA5"/>
<evidence type="ECO:0000313" key="1">
    <source>
        <dbReference type="EMBL" id="OIQ66797.1"/>
    </source>
</evidence>
<organism evidence="1">
    <name type="scientific">mine drainage metagenome</name>
    <dbReference type="NCBI Taxonomy" id="410659"/>
    <lineage>
        <taxon>unclassified sequences</taxon>
        <taxon>metagenomes</taxon>
        <taxon>ecological metagenomes</taxon>
    </lineage>
</organism>
<gene>
    <name evidence="1" type="ORF">GALL_516320</name>
</gene>
<reference evidence="1" key="1">
    <citation type="submission" date="2016-10" db="EMBL/GenBank/DDBJ databases">
        <title>Sequence of Gallionella enrichment culture.</title>
        <authorList>
            <person name="Poehlein A."/>
            <person name="Muehling M."/>
            <person name="Daniel R."/>
        </authorList>
    </citation>
    <scope>NUCLEOTIDE SEQUENCE</scope>
</reference>
<dbReference type="InterPro" id="IPR045500">
    <property type="entry name" value="DUF6491"/>
</dbReference>
<name>A0A1J5PTA5_9ZZZZ</name>
<sequence length="77" mass="8310">MRVGVKDVYRLDLLGTCPNITWNNGIGLESRPGSSICSAMEATVITRGPTGPERCAVSKLTRLTPAEIEALPKRSRP</sequence>
<dbReference type="Pfam" id="PF20101">
    <property type="entry name" value="DUF6491"/>
    <property type="match status" value="1"/>
</dbReference>